<reference evidence="11" key="1">
    <citation type="journal article" date="2019" name="Int. J. Syst. Evol. Microbiol.">
        <title>The Global Catalogue of Microorganisms (GCM) 10K type strain sequencing project: providing services to taxonomists for standard genome sequencing and annotation.</title>
        <authorList>
            <consortium name="The Broad Institute Genomics Platform"/>
            <consortium name="The Broad Institute Genome Sequencing Center for Infectious Disease"/>
            <person name="Wu L."/>
            <person name="Ma J."/>
        </authorList>
    </citation>
    <scope>NUCLEOTIDE SEQUENCE [LARGE SCALE GENOMIC DNA]</scope>
    <source>
        <strain evidence="11">CCUG 55491</strain>
    </source>
</reference>
<keyword evidence="4 8" id="KW-0547">Nucleotide-binding</keyword>
<comment type="subunit">
    <text evidence="8">Monomer.</text>
</comment>
<dbReference type="InterPro" id="IPR013482">
    <property type="entry name" value="Molybde_CF_guanTrfase"/>
</dbReference>
<keyword evidence="6 8" id="KW-0342">GTP-binding</keyword>
<keyword evidence="3 8" id="KW-0479">Metal-binding</keyword>
<feature type="binding site" evidence="8">
    <location>
        <begin position="15"/>
        <end position="17"/>
    </location>
    <ligand>
        <name>GTP</name>
        <dbReference type="ChEBI" id="CHEBI:37565"/>
    </ligand>
</feature>
<feature type="binding site" evidence="8">
    <location>
        <position position="28"/>
    </location>
    <ligand>
        <name>GTP</name>
        <dbReference type="ChEBI" id="CHEBI:37565"/>
    </ligand>
</feature>
<dbReference type="HAMAP" id="MF_00316">
    <property type="entry name" value="MobA"/>
    <property type="match status" value="1"/>
</dbReference>
<dbReference type="GO" id="GO:0016779">
    <property type="term" value="F:nucleotidyltransferase activity"/>
    <property type="evidence" value="ECO:0007669"/>
    <property type="project" value="UniProtKB-KW"/>
</dbReference>
<evidence type="ECO:0000256" key="2">
    <source>
        <dbReference type="ARBA" id="ARBA00022679"/>
    </source>
</evidence>
<keyword evidence="2 8" id="KW-0808">Transferase</keyword>
<comment type="domain">
    <text evidence="8">The N-terminal domain determines nucleotide recognition and specific binding, while the C-terminal domain determines the specific binding to the target protein.</text>
</comment>
<evidence type="ECO:0000256" key="1">
    <source>
        <dbReference type="ARBA" id="ARBA00022490"/>
    </source>
</evidence>
<comment type="function">
    <text evidence="8">Transfers a GMP moiety from GTP to Mo-molybdopterin (Mo-MPT) cofactor (Moco or molybdenum cofactor) to form Mo-molybdopterin guanine dinucleotide (Mo-MGD) cofactor.</text>
</comment>
<comment type="similarity">
    <text evidence="8">Belongs to the MobA family.</text>
</comment>
<dbReference type="PANTHER" id="PTHR19136:SF81">
    <property type="entry name" value="MOLYBDENUM COFACTOR GUANYLYLTRANSFERASE"/>
    <property type="match status" value="1"/>
</dbReference>
<organism evidence="10 11">
    <name type="scientific">Lysobacter koreensis</name>
    <dbReference type="NCBI Taxonomy" id="266122"/>
    <lineage>
        <taxon>Bacteria</taxon>
        <taxon>Pseudomonadati</taxon>
        <taxon>Pseudomonadota</taxon>
        <taxon>Gammaproteobacteria</taxon>
        <taxon>Lysobacterales</taxon>
        <taxon>Lysobacteraceae</taxon>
        <taxon>Lysobacter</taxon>
    </lineage>
</organism>
<comment type="caution">
    <text evidence="8">Lacks conserved residue(s) required for the propagation of feature annotation.</text>
</comment>
<evidence type="ECO:0000256" key="4">
    <source>
        <dbReference type="ARBA" id="ARBA00022741"/>
    </source>
</evidence>
<dbReference type="SUPFAM" id="SSF53448">
    <property type="entry name" value="Nucleotide-diphospho-sugar transferases"/>
    <property type="match status" value="1"/>
</dbReference>
<evidence type="ECO:0000256" key="3">
    <source>
        <dbReference type="ARBA" id="ARBA00022723"/>
    </source>
</evidence>
<evidence type="ECO:0000256" key="7">
    <source>
        <dbReference type="ARBA" id="ARBA00023150"/>
    </source>
</evidence>
<feature type="binding site" evidence="8">
    <location>
        <position position="104"/>
    </location>
    <ligand>
        <name>GTP</name>
        <dbReference type="ChEBI" id="CHEBI:37565"/>
    </ligand>
</feature>
<dbReference type="EC" id="2.7.7.77" evidence="8"/>
<keyword evidence="7 8" id="KW-0501">Molybdenum cofactor biosynthesis</keyword>
<keyword evidence="1 8" id="KW-0963">Cytoplasm</keyword>
<evidence type="ECO:0000313" key="11">
    <source>
        <dbReference type="Proteomes" id="UP001597090"/>
    </source>
</evidence>
<sequence>MTPIPTLSSITLGILAGGRATRLGGLDKAWLQCGGEPQVLRWQRRFAPETAATLISANRESSRYVGAGLEVVADRRSSDLGPLAGLDALAAVCRTPWLLTIPVDLVGVNDCLLPSLIAGSSANGAYAHDDDGPQPLVALWRVASLREAADAAIAADRAAVHALQAELGMACVRFDGVRFGNLNTPEDLAAAGVVPAP</sequence>
<evidence type="ECO:0000313" key="10">
    <source>
        <dbReference type="EMBL" id="MFD0738179.1"/>
    </source>
</evidence>
<name>A0ABW2YJM6_9GAMM</name>
<evidence type="ECO:0000256" key="8">
    <source>
        <dbReference type="HAMAP-Rule" id="MF_00316"/>
    </source>
</evidence>
<dbReference type="Gene3D" id="3.90.550.10">
    <property type="entry name" value="Spore Coat Polysaccharide Biosynthesis Protein SpsA, Chain A"/>
    <property type="match status" value="1"/>
</dbReference>
<gene>
    <name evidence="8" type="primary">mobA</name>
    <name evidence="10" type="ORF">ACFQZQ_02600</name>
</gene>
<dbReference type="Pfam" id="PF12804">
    <property type="entry name" value="NTP_transf_3"/>
    <property type="match status" value="1"/>
</dbReference>
<proteinExistence type="inferred from homology"/>
<feature type="domain" description="MobA-like NTP transferase" evidence="9">
    <location>
        <begin position="14"/>
        <end position="158"/>
    </location>
</feature>
<keyword evidence="5 8" id="KW-0460">Magnesium</keyword>
<keyword evidence="10" id="KW-0548">Nucleotidyltransferase</keyword>
<dbReference type="InterPro" id="IPR029044">
    <property type="entry name" value="Nucleotide-diphossugar_trans"/>
</dbReference>
<comment type="subcellular location">
    <subcellularLocation>
        <location evidence="8">Cytoplasm</location>
    </subcellularLocation>
</comment>
<dbReference type="EMBL" id="JBHTIH010000002">
    <property type="protein sequence ID" value="MFD0738179.1"/>
    <property type="molecule type" value="Genomic_DNA"/>
</dbReference>
<feature type="binding site" evidence="8">
    <location>
        <position position="104"/>
    </location>
    <ligand>
        <name>Mg(2+)</name>
        <dbReference type="ChEBI" id="CHEBI:18420"/>
    </ligand>
</feature>
<dbReference type="CDD" id="cd02503">
    <property type="entry name" value="MobA"/>
    <property type="match status" value="1"/>
</dbReference>
<evidence type="ECO:0000256" key="6">
    <source>
        <dbReference type="ARBA" id="ARBA00023134"/>
    </source>
</evidence>
<dbReference type="InterPro" id="IPR025877">
    <property type="entry name" value="MobA-like_NTP_Trfase"/>
</dbReference>
<accession>A0ABW2YJM6</accession>
<dbReference type="PANTHER" id="PTHR19136">
    <property type="entry name" value="MOLYBDENUM COFACTOR GUANYLYLTRANSFERASE"/>
    <property type="match status" value="1"/>
</dbReference>
<comment type="caution">
    <text evidence="10">The sequence shown here is derived from an EMBL/GenBank/DDBJ whole genome shotgun (WGS) entry which is preliminary data.</text>
</comment>
<evidence type="ECO:0000259" key="9">
    <source>
        <dbReference type="Pfam" id="PF12804"/>
    </source>
</evidence>
<comment type="catalytic activity">
    <reaction evidence="8">
        <text>Mo-molybdopterin + GTP + H(+) = Mo-molybdopterin guanine dinucleotide + diphosphate</text>
        <dbReference type="Rhea" id="RHEA:34243"/>
        <dbReference type="ChEBI" id="CHEBI:15378"/>
        <dbReference type="ChEBI" id="CHEBI:33019"/>
        <dbReference type="ChEBI" id="CHEBI:37565"/>
        <dbReference type="ChEBI" id="CHEBI:71302"/>
        <dbReference type="ChEBI" id="CHEBI:71310"/>
        <dbReference type="EC" id="2.7.7.77"/>
    </reaction>
</comment>
<comment type="cofactor">
    <cofactor evidence="8">
        <name>Mg(2+)</name>
        <dbReference type="ChEBI" id="CHEBI:18420"/>
    </cofactor>
</comment>
<feature type="binding site" evidence="8">
    <location>
        <position position="74"/>
    </location>
    <ligand>
        <name>GTP</name>
        <dbReference type="ChEBI" id="CHEBI:37565"/>
    </ligand>
</feature>
<dbReference type="Proteomes" id="UP001597090">
    <property type="component" value="Unassembled WGS sequence"/>
</dbReference>
<evidence type="ECO:0000256" key="5">
    <source>
        <dbReference type="ARBA" id="ARBA00022842"/>
    </source>
</evidence>
<keyword evidence="11" id="KW-1185">Reference proteome</keyword>
<dbReference type="RefSeq" id="WP_386811116.1">
    <property type="nucleotide sequence ID" value="NZ_JBHTIH010000002.1"/>
</dbReference>
<protein>
    <recommendedName>
        <fullName evidence="8">Molybdenum cofactor guanylyltransferase</fullName>
        <shortName evidence="8">MoCo guanylyltransferase</shortName>
        <ecNumber evidence="8">2.7.7.77</ecNumber>
    </recommendedName>
    <alternativeName>
        <fullName evidence="8">GTP:molybdopterin guanylyltransferase</fullName>
    </alternativeName>
    <alternativeName>
        <fullName evidence="8">Mo-MPT guanylyltransferase</fullName>
    </alternativeName>
    <alternativeName>
        <fullName evidence="8">Molybdopterin guanylyltransferase</fullName>
    </alternativeName>
    <alternativeName>
        <fullName evidence="8">Molybdopterin-guanine dinucleotide synthase</fullName>
        <shortName evidence="8">MGD synthase</shortName>
    </alternativeName>
</protein>